<protein>
    <recommendedName>
        <fullName evidence="2">MADF domain-containing protein</fullName>
    </recommendedName>
</protein>
<dbReference type="AlphaFoldDB" id="A0AAV1JLX1"/>
<evidence type="ECO:0000256" key="1">
    <source>
        <dbReference type="SAM" id="MobiDB-lite"/>
    </source>
</evidence>
<accession>A0AAV1JLX1</accession>
<evidence type="ECO:0000313" key="4">
    <source>
        <dbReference type="Proteomes" id="UP001497472"/>
    </source>
</evidence>
<feature type="domain" description="MADF" evidence="2">
    <location>
        <begin position="8"/>
        <end position="91"/>
    </location>
</feature>
<dbReference type="PANTHER" id="PTHR21505">
    <property type="entry name" value="MADF DOMAIN-CONTAINING PROTEIN-RELATED"/>
    <property type="match status" value="1"/>
</dbReference>
<keyword evidence="4" id="KW-1185">Reference proteome</keyword>
<dbReference type="Proteomes" id="UP001497472">
    <property type="component" value="Unassembled WGS sequence"/>
</dbReference>
<comment type="caution">
    <text evidence="3">The sequence shown here is derived from an EMBL/GenBank/DDBJ whole genome shotgun (WGS) entry which is preliminary data.</text>
</comment>
<dbReference type="Pfam" id="PF10545">
    <property type="entry name" value="MADF_DNA_bdg"/>
    <property type="match status" value="1"/>
</dbReference>
<feature type="compositionally biased region" description="Acidic residues" evidence="1">
    <location>
        <begin position="112"/>
        <end position="123"/>
    </location>
</feature>
<proteinExistence type="predicted"/>
<reference evidence="3 4" key="1">
    <citation type="submission" date="2023-11" db="EMBL/GenBank/DDBJ databases">
        <authorList>
            <person name="Okamura Y."/>
        </authorList>
    </citation>
    <scope>NUCLEOTIDE SEQUENCE [LARGE SCALE GENOMIC DNA]</scope>
</reference>
<dbReference type="SMART" id="SM00595">
    <property type="entry name" value="MADF"/>
    <property type="match status" value="1"/>
</dbReference>
<evidence type="ECO:0000259" key="2">
    <source>
        <dbReference type="PROSITE" id="PS51029"/>
    </source>
</evidence>
<sequence>MTNAQVIRLVNEFKARPLLWDPNHDLYRVQIAKYEAWTELAKLFGYDVSDMRKKFNSIFASHRREKGKVRTGKKSHWFLYNHLTFLPSHIENLDTTPTSKHRDGDEEHKEEYNEEEDDQDAEQENSSFTSTEFVQDEIEIKNEPEVHSPPKKVRMFRKRPLRTIRHIKRPKITRDRSVTDAVKIIKASSPAKRKDECDSFGEYIAVSLRKHDERTRSMIKQAINNILFEQEMKKYNSSVIVEMETNPLIIGDGDGNEYESEK</sequence>
<dbReference type="InterPro" id="IPR006578">
    <property type="entry name" value="MADF-dom"/>
</dbReference>
<dbReference type="PROSITE" id="PS51029">
    <property type="entry name" value="MADF"/>
    <property type="match status" value="1"/>
</dbReference>
<feature type="region of interest" description="Disordered" evidence="1">
    <location>
        <begin position="91"/>
        <end position="130"/>
    </location>
</feature>
<organism evidence="3 4">
    <name type="scientific">Leptosia nina</name>
    <dbReference type="NCBI Taxonomy" id="320188"/>
    <lineage>
        <taxon>Eukaryota</taxon>
        <taxon>Metazoa</taxon>
        <taxon>Ecdysozoa</taxon>
        <taxon>Arthropoda</taxon>
        <taxon>Hexapoda</taxon>
        <taxon>Insecta</taxon>
        <taxon>Pterygota</taxon>
        <taxon>Neoptera</taxon>
        <taxon>Endopterygota</taxon>
        <taxon>Lepidoptera</taxon>
        <taxon>Glossata</taxon>
        <taxon>Ditrysia</taxon>
        <taxon>Papilionoidea</taxon>
        <taxon>Pieridae</taxon>
        <taxon>Pierinae</taxon>
        <taxon>Leptosia</taxon>
    </lineage>
</organism>
<name>A0AAV1JLX1_9NEOP</name>
<evidence type="ECO:0000313" key="3">
    <source>
        <dbReference type="EMBL" id="CAK1550310.1"/>
    </source>
</evidence>
<gene>
    <name evidence="3" type="ORF">LNINA_LOCUS9543</name>
</gene>
<dbReference type="PANTHER" id="PTHR21505:SF12">
    <property type="entry name" value="MADF DOMAIN-CONTAINING PROTEIN-RELATED"/>
    <property type="match status" value="1"/>
</dbReference>
<feature type="compositionally biased region" description="Basic and acidic residues" evidence="1">
    <location>
        <begin position="100"/>
        <end position="111"/>
    </location>
</feature>
<dbReference type="EMBL" id="CAVLEF010000081">
    <property type="protein sequence ID" value="CAK1550310.1"/>
    <property type="molecule type" value="Genomic_DNA"/>
</dbReference>